<comment type="caution">
    <text evidence="2">The sequence shown here is derived from an EMBL/GenBank/DDBJ whole genome shotgun (WGS) entry which is preliminary data.</text>
</comment>
<dbReference type="Proteomes" id="UP000018888">
    <property type="component" value="Unassembled WGS sequence"/>
</dbReference>
<accession>A0A2P4QIP8</accession>
<organism evidence="2 3">
    <name type="scientific">Rhizophagus irregularis (strain DAOM 181602 / DAOM 197198 / MUCL 43194)</name>
    <name type="common">Arbuscular mycorrhizal fungus</name>
    <name type="synonym">Glomus intraradices</name>
    <dbReference type="NCBI Taxonomy" id="747089"/>
    <lineage>
        <taxon>Eukaryota</taxon>
        <taxon>Fungi</taxon>
        <taxon>Fungi incertae sedis</taxon>
        <taxon>Mucoromycota</taxon>
        <taxon>Glomeromycotina</taxon>
        <taxon>Glomeromycetes</taxon>
        <taxon>Glomerales</taxon>
        <taxon>Glomeraceae</taxon>
        <taxon>Rhizophagus</taxon>
    </lineage>
</organism>
<gene>
    <name evidence="2" type="ORF">GLOIN_2v1767817</name>
</gene>
<dbReference type="EMBL" id="AUPC02000040">
    <property type="protein sequence ID" value="POG77503.1"/>
    <property type="molecule type" value="Genomic_DNA"/>
</dbReference>
<proteinExistence type="predicted"/>
<evidence type="ECO:0000256" key="1">
    <source>
        <dbReference type="SAM" id="MobiDB-lite"/>
    </source>
</evidence>
<dbReference type="AlphaFoldDB" id="A0A2P4QIP8"/>
<reference evidence="2 3" key="2">
    <citation type="journal article" date="2018" name="New Phytol.">
        <title>High intraspecific genome diversity in the model arbuscular mycorrhizal symbiont Rhizophagus irregularis.</title>
        <authorList>
            <person name="Chen E.C.H."/>
            <person name="Morin E."/>
            <person name="Beaudet D."/>
            <person name="Noel J."/>
            <person name="Yildirir G."/>
            <person name="Ndikumana S."/>
            <person name="Charron P."/>
            <person name="St-Onge C."/>
            <person name="Giorgi J."/>
            <person name="Kruger M."/>
            <person name="Marton T."/>
            <person name="Ropars J."/>
            <person name="Grigoriev I.V."/>
            <person name="Hainaut M."/>
            <person name="Henrissat B."/>
            <person name="Roux C."/>
            <person name="Martin F."/>
            <person name="Corradi N."/>
        </authorList>
    </citation>
    <scope>NUCLEOTIDE SEQUENCE [LARGE SCALE GENOMIC DNA]</scope>
    <source>
        <strain evidence="2 3">DAOM 197198</strain>
    </source>
</reference>
<name>A0A2P4QIP8_RHIID</name>
<keyword evidence="3" id="KW-1185">Reference proteome</keyword>
<protein>
    <submittedName>
        <fullName evidence="2">Uncharacterized protein</fullName>
    </submittedName>
</protein>
<evidence type="ECO:0000313" key="3">
    <source>
        <dbReference type="Proteomes" id="UP000018888"/>
    </source>
</evidence>
<feature type="region of interest" description="Disordered" evidence="1">
    <location>
        <begin position="53"/>
        <end position="79"/>
    </location>
</feature>
<sequence>MDFFLDKMDKEKINASKIILAEVSESTLPIPVFYNFNFSDLININNGNPNSINDAFNSNNSEKEIPDDSDNNDGYDGYG</sequence>
<evidence type="ECO:0000313" key="2">
    <source>
        <dbReference type="EMBL" id="POG77503.1"/>
    </source>
</evidence>
<reference evidence="2 3" key="1">
    <citation type="journal article" date="2013" name="Proc. Natl. Acad. Sci. U.S.A.">
        <title>Genome of an arbuscular mycorrhizal fungus provides insight into the oldest plant symbiosis.</title>
        <authorList>
            <person name="Tisserant E."/>
            <person name="Malbreil M."/>
            <person name="Kuo A."/>
            <person name="Kohler A."/>
            <person name="Symeonidi A."/>
            <person name="Balestrini R."/>
            <person name="Charron P."/>
            <person name="Duensing N."/>
            <person name="Frei Dit Frey N."/>
            <person name="Gianinazzi-Pearson V."/>
            <person name="Gilbert L.B."/>
            <person name="Handa Y."/>
            <person name="Herr J.R."/>
            <person name="Hijri M."/>
            <person name="Koul R."/>
            <person name="Kawaguchi M."/>
            <person name="Krajinski F."/>
            <person name="Lammers P.J."/>
            <person name="Masclaux F.G."/>
            <person name="Murat C."/>
            <person name="Morin E."/>
            <person name="Ndikumana S."/>
            <person name="Pagni M."/>
            <person name="Petitpierre D."/>
            <person name="Requena N."/>
            <person name="Rosikiewicz P."/>
            <person name="Riley R."/>
            <person name="Saito K."/>
            <person name="San Clemente H."/>
            <person name="Shapiro H."/>
            <person name="van Tuinen D."/>
            <person name="Becard G."/>
            <person name="Bonfante P."/>
            <person name="Paszkowski U."/>
            <person name="Shachar-Hill Y.Y."/>
            <person name="Tuskan G.A."/>
            <person name="Young P.W."/>
            <person name="Sanders I.R."/>
            <person name="Henrissat B."/>
            <person name="Rensing S.A."/>
            <person name="Grigoriev I.V."/>
            <person name="Corradi N."/>
            <person name="Roux C."/>
            <person name="Martin F."/>
        </authorList>
    </citation>
    <scope>NUCLEOTIDE SEQUENCE [LARGE SCALE GENOMIC DNA]</scope>
    <source>
        <strain evidence="2 3">DAOM 197198</strain>
    </source>
</reference>